<accession>A0A8T1WBD6</accession>
<dbReference type="OrthoDB" id="123872at2759"/>
<dbReference type="GO" id="GO:0008234">
    <property type="term" value="F:cysteine-type peptidase activity"/>
    <property type="evidence" value="ECO:0007669"/>
    <property type="project" value="InterPro"/>
</dbReference>
<protein>
    <recommendedName>
        <fullName evidence="3">Ubiquitin-like protease family profile domain-containing protein</fullName>
    </recommendedName>
</protein>
<gene>
    <name evidence="4" type="ORF">PHYPSEUDO_010365</name>
</gene>
<sequence length="367" mass="41492">MEHSIVEANALVQGTLVPVKDLALVRKTIARSFNVEDALPVLNSITQVEAPSWKSTTIVLLARKQKVHRKVTTVFPKNYVTKCIAGINTYRKSLPSDHNAGRMGASIKKLGTFSEEDLITMREWHDASPKLVAVNDLAEWIRLSKFNRITLPSPLNNCTTLDMQACAKRLESVNLKISIRTRFGQVCVHDIAFFRRSEWLDDSCLKLGMSYLIEQTQDGQGQSRVGGVNPLDARVHDETMKREMIANSPFQTSDRLVLVPVYLEAHWAGAVLDYKNGNALLFDPMQTMANYKEMCMTLDKYFEEYVGGLEPVHQQAPRQHDTNSCGPLTLLFFECTARGIRFQAWCPENKLHTFAFAISSWLPRELS</sequence>
<comment type="caution">
    <text evidence="4">The sequence shown here is derived from an EMBL/GenBank/DDBJ whole genome shotgun (WGS) entry which is preliminary data.</text>
</comment>
<dbReference type="PROSITE" id="PS50600">
    <property type="entry name" value="ULP_PROTEASE"/>
    <property type="match status" value="1"/>
</dbReference>
<proteinExistence type="predicted"/>
<dbReference type="EMBL" id="JAGDFM010000044">
    <property type="protein sequence ID" value="KAG7389480.1"/>
    <property type="molecule type" value="Genomic_DNA"/>
</dbReference>
<dbReference type="GO" id="GO:0006508">
    <property type="term" value="P:proteolysis"/>
    <property type="evidence" value="ECO:0007669"/>
    <property type="project" value="UniProtKB-KW"/>
</dbReference>
<dbReference type="InterPro" id="IPR003653">
    <property type="entry name" value="Peptidase_C48_C"/>
</dbReference>
<dbReference type="Pfam" id="PF02902">
    <property type="entry name" value="Peptidase_C48"/>
    <property type="match status" value="1"/>
</dbReference>
<evidence type="ECO:0000313" key="4">
    <source>
        <dbReference type="EMBL" id="KAG7389480.1"/>
    </source>
</evidence>
<evidence type="ECO:0000313" key="5">
    <source>
        <dbReference type="Proteomes" id="UP000694044"/>
    </source>
</evidence>
<name>A0A8T1WBD6_9STRA</name>
<dbReference type="Proteomes" id="UP000694044">
    <property type="component" value="Unassembled WGS sequence"/>
</dbReference>
<evidence type="ECO:0000256" key="2">
    <source>
        <dbReference type="ARBA" id="ARBA00022801"/>
    </source>
</evidence>
<feature type="domain" description="Ubiquitin-like protease family profile" evidence="3">
    <location>
        <begin position="184"/>
        <end position="336"/>
    </location>
</feature>
<evidence type="ECO:0000259" key="3">
    <source>
        <dbReference type="PROSITE" id="PS50600"/>
    </source>
</evidence>
<dbReference type="AlphaFoldDB" id="A0A8T1WBD6"/>
<reference evidence="4" key="1">
    <citation type="submission" date="2021-02" db="EMBL/GenBank/DDBJ databases">
        <authorList>
            <person name="Palmer J.M."/>
        </authorList>
    </citation>
    <scope>NUCLEOTIDE SEQUENCE</scope>
    <source>
        <strain evidence="4">SCRP734</strain>
    </source>
</reference>
<keyword evidence="2" id="KW-0378">Hydrolase</keyword>
<evidence type="ECO:0000256" key="1">
    <source>
        <dbReference type="ARBA" id="ARBA00022670"/>
    </source>
</evidence>
<keyword evidence="1" id="KW-0645">Protease</keyword>
<keyword evidence="5" id="KW-1185">Reference proteome</keyword>
<organism evidence="4 5">
    <name type="scientific">Phytophthora pseudosyringae</name>
    <dbReference type="NCBI Taxonomy" id="221518"/>
    <lineage>
        <taxon>Eukaryota</taxon>
        <taxon>Sar</taxon>
        <taxon>Stramenopiles</taxon>
        <taxon>Oomycota</taxon>
        <taxon>Peronosporomycetes</taxon>
        <taxon>Peronosporales</taxon>
        <taxon>Peronosporaceae</taxon>
        <taxon>Phytophthora</taxon>
    </lineage>
</organism>